<dbReference type="STRING" id="336988.NT96_03715"/>
<sequence length="297" mass="32010">MTKIIVPATSANMGPGFDSLGLAVNLYLTVTIVGPSSQWLVHHPFGPDVPSDEKNMIVLSALTVDHDIEPQELRIESDIPLARGLGSSSSAIIAGLLLGNELSSTVTLSSETIFQRAAQIEGHPDNVAPAVFGGIVVAGPNPAKPKTFLHYQVQLPADYLPIVVIPDRQLATSTSRDVLPDQTDRRQSVQSSAQSNILVASLFNNDWANTVHLLETDRFHEPYRLKLVPELTEVRRIAHDLGLSGSYLSGAGTTVMTIVKKDQAGNLLDQLKKSEKLKGAQIQALSFDAKGARVIRD</sequence>
<evidence type="ECO:0000256" key="13">
    <source>
        <dbReference type="HAMAP-Rule" id="MF_00384"/>
    </source>
</evidence>
<keyword evidence="9 13" id="KW-0418">Kinase</keyword>
<dbReference type="GO" id="GO:0004413">
    <property type="term" value="F:homoserine kinase activity"/>
    <property type="evidence" value="ECO:0007669"/>
    <property type="project" value="UniProtKB-UniRule"/>
</dbReference>
<feature type="binding site" evidence="13">
    <location>
        <begin position="80"/>
        <end position="90"/>
    </location>
    <ligand>
        <name>ATP</name>
        <dbReference type="ChEBI" id="CHEBI:30616"/>
    </ligand>
</feature>
<gene>
    <name evidence="13" type="primary">thrB</name>
    <name evidence="16" type="ORF">OKIT_0101</name>
</gene>
<keyword evidence="8 13" id="KW-0547">Nucleotide-binding</keyword>
<dbReference type="PRINTS" id="PR00958">
    <property type="entry name" value="HOMSERKINASE"/>
</dbReference>
<feature type="domain" description="GHMP kinase C-terminal" evidence="15">
    <location>
        <begin position="201"/>
        <end position="273"/>
    </location>
</feature>
<dbReference type="SUPFAM" id="SSF55060">
    <property type="entry name" value="GHMP Kinase, C-terminal domain"/>
    <property type="match status" value="1"/>
</dbReference>
<dbReference type="InterPro" id="IPR020568">
    <property type="entry name" value="Ribosomal_Su5_D2-typ_SF"/>
</dbReference>
<evidence type="ECO:0000256" key="4">
    <source>
        <dbReference type="ARBA" id="ARBA00017858"/>
    </source>
</evidence>
<protein>
    <recommendedName>
        <fullName evidence="4 13">Homoserine kinase</fullName>
        <shortName evidence="13">HK</shortName>
        <shortName evidence="13">HSK</shortName>
        <ecNumber evidence="3 13">2.7.1.39</ecNumber>
    </recommendedName>
</protein>
<dbReference type="SUPFAM" id="SSF54211">
    <property type="entry name" value="Ribosomal protein S5 domain 2-like"/>
    <property type="match status" value="1"/>
</dbReference>
<comment type="pathway">
    <text evidence="1 13">Amino-acid biosynthesis; L-threonine biosynthesis; L-threonine from L-aspartate: step 4/5.</text>
</comment>
<dbReference type="Proteomes" id="UP000004959">
    <property type="component" value="Chromosome"/>
</dbReference>
<dbReference type="InterPro" id="IPR000870">
    <property type="entry name" value="Homoserine_kinase"/>
</dbReference>
<keyword evidence="10 13" id="KW-0067">ATP-binding</keyword>
<comment type="subcellular location">
    <subcellularLocation>
        <location evidence="13">Cytoplasm</location>
    </subcellularLocation>
</comment>
<organism evidence="16 17">
    <name type="scientific">Oenococcus kitaharae DSM 17330</name>
    <dbReference type="NCBI Taxonomy" id="1045004"/>
    <lineage>
        <taxon>Bacteria</taxon>
        <taxon>Bacillati</taxon>
        <taxon>Bacillota</taxon>
        <taxon>Bacilli</taxon>
        <taxon>Lactobacillales</taxon>
        <taxon>Lactobacillaceae</taxon>
        <taxon>Oenococcus</taxon>
    </lineage>
</organism>
<comment type="caution">
    <text evidence="16">The sequence shown here is derived from an EMBL/GenBank/DDBJ whole genome shotgun (WGS) entry which is preliminary data.</text>
</comment>
<dbReference type="PANTHER" id="PTHR20861">
    <property type="entry name" value="HOMOSERINE/4-DIPHOSPHOCYTIDYL-2-C-METHYL-D-ERYTHRITOL KINASE"/>
    <property type="match status" value="1"/>
</dbReference>
<dbReference type="InterPro" id="IPR006203">
    <property type="entry name" value="GHMP_knse_ATP-bd_CS"/>
</dbReference>
<dbReference type="OrthoDB" id="9769912at2"/>
<dbReference type="NCBIfam" id="TIGR00191">
    <property type="entry name" value="thrB"/>
    <property type="match status" value="1"/>
</dbReference>
<dbReference type="RefSeq" id="WP_007744361.1">
    <property type="nucleotide sequence ID" value="NZ_CM001398.1"/>
</dbReference>
<dbReference type="GO" id="GO:0009088">
    <property type="term" value="P:threonine biosynthetic process"/>
    <property type="evidence" value="ECO:0007669"/>
    <property type="project" value="UniProtKB-UniRule"/>
</dbReference>
<evidence type="ECO:0000259" key="14">
    <source>
        <dbReference type="Pfam" id="PF00288"/>
    </source>
</evidence>
<dbReference type="Pfam" id="PF08544">
    <property type="entry name" value="GHMP_kinases_C"/>
    <property type="match status" value="1"/>
</dbReference>
<dbReference type="GO" id="GO:0005737">
    <property type="term" value="C:cytoplasm"/>
    <property type="evidence" value="ECO:0007669"/>
    <property type="project" value="UniProtKB-SubCell"/>
</dbReference>
<dbReference type="HAMAP" id="MF_00384">
    <property type="entry name" value="Homoser_kinase"/>
    <property type="match status" value="1"/>
</dbReference>
<dbReference type="Gene3D" id="3.30.70.890">
    <property type="entry name" value="GHMP kinase, C-terminal domain"/>
    <property type="match status" value="1"/>
</dbReference>
<dbReference type="PANTHER" id="PTHR20861:SF1">
    <property type="entry name" value="HOMOSERINE KINASE"/>
    <property type="match status" value="1"/>
</dbReference>
<comment type="function">
    <text evidence="12 13">Catalyzes the ATP-dependent phosphorylation of L-homoserine to L-homoserine phosphate.</text>
</comment>
<dbReference type="Pfam" id="PF00288">
    <property type="entry name" value="GHMP_kinases_N"/>
    <property type="match status" value="1"/>
</dbReference>
<evidence type="ECO:0000256" key="6">
    <source>
        <dbReference type="ARBA" id="ARBA00022679"/>
    </source>
</evidence>
<reference evidence="16 17" key="1">
    <citation type="journal article" date="2012" name="PLoS ONE">
        <title>Functional divergence in the genus oenococcus as predicted by genome sequencing of the newly-described species, Oenococcus kitaharae.</title>
        <authorList>
            <person name="Borneman A.R."/>
            <person name="McCarthy J.M."/>
            <person name="Chambers P.J."/>
            <person name="Bartowsky E.J."/>
        </authorList>
    </citation>
    <scope>NUCLEOTIDE SEQUENCE [LARGE SCALE GENOMIC DNA]</scope>
    <source>
        <strain evidence="17">DSM17330</strain>
    </source>
</reference>
<dbReference type="EC" id="2.7.1.39" evidence="3 13"/>
<dbReference type="InterPro" id="IPR036554">
    <property type="entry name" value="GHMP_kinase_C_sf"/>
</dbReference>
<comment type="similarity">
    <text evidence="2 13">Belongs to the GHMP kinase family. Homoserine kinase subfamily.</text>
</comment>
<evidence type="ECO:0000259" key="15">
    <source>
        <dbReference type="Pfam" id="PF08544"/>
    </source>
</evidence>
<keyword evidence="5 13" id="KW-0028">Amino-acid biosynthesis</keyword>
<evidence type="ECO:0000256" key="2">
    <source>
        <dbReference type="ARBA" id="ARBA00007370"/>
    </source>
</evidence>
<feature type="domain" description="GHMP kinase N-terminal" evidence="14">
    <location>
        <begin position="69"/>
        <end position="134"/>
    </location>
</feature>
<dbReference type="AlphaFoldDB" id="G9WEQ7"/>
<dbReference type="UniPathway" id="UPA00050">
    <property type="reaction ID" value="UER00064"/>
</dbReference>
<dbReference type="InterPro" id="IPR006204">
    <property type="entry name" value="GHMP_kinase_N_dom"/>
</dbReference>
<accession>G9WEQ7</accession>
<evidence type="ECO:0000256" key="10">
    <source>
        <dbReference type="ARBA" id="ARBA00022840"/>
    </source>
</evidence>
<dbReference type="InterPro" id="IPR014721">
    <property type="entry name" value="Ribsml_uS5_D2-typ_fold_subgr"/>
</dbReference>
<keyword evidence="6 13" id="KW-0808">Transferase</keyword>
<keyword evidence="13" id="KW-0963">Cytoplasm</keyword>
<evidence type="ECO:0000313" key="17">
    <source>
        <dbReference type="Proteomes" id="UP000004959"/>
    </source>
</evidence>
<dbReference type="EMBL" id="AFVZ01000001">
    <property type="protein sequence ID" value="EHN58230.1"/>
    <property type="molecule type" value="Genomic_DNA"/>
</dbReference>
<comment type="catalytic activity">
    <reaction evidence="11 13">
        <text>L-homoserine + ATP = O-phospho-L-homoserine + ADP + H(+)</text>
        <dbReference type="Rhea" id="RHEA:13985"/>
        <dbReference type="ChEBI" id="CHEBI:15378"/>
        <dbReference type="ChEBI" id="CHEBI:30616"/>
        <dbReference type="ChEBI" id="CHEBI:57476"/>
        <dbReference type="ChEBI" id="CHEBI:57590"/>
        <dbReference type="ChEBI" id="CHEBI:456216"/>
        <dbReference type="EC" id="2.7.1.39"/>
    </reaction>
</comment>
<keyword evidence="7 13" id="KW-0791">Threonine biosynthesis</keyword>
<dbReference type="PATRIC" id="fig|1045004.4.peg.103"/>
<keyword evidence="17" id="KW-1185">Reference proteome</keyword>
<proteinExistence type="inferred from homology"/>
<evidence type="ECO:0000313" key="16">
    <source>
        <dbReference type="EMBL" id="EHN58230.1"/>
    </source>
</evidence>
<dbReference type="InterPro" id="IPR013750">
    <property type="entry name" value="GHMP_kinase_C_dom"/>
</dbReference>
<evidence type="ECO:0000256" key="8">
    <source>
        <dbReference type="ARBA" id="ARBA00022741"/>
    </source>
</evidence>
<dbReference type="eggNOG" id="COG0083">
    <property type="taxonomic scope" value="Bacteria"/>
</dbReference>
<evidence type="ECO:0000256" key="12">
    <source>
        <dbReference type="ARBA" id="ARBA00049954"/>
    </source>
</evidence>
<evidence type="ECO:0000256" key="7">
    <source>
        <dbReference type="ARBA" id="ARBA00022697"/>
    </source>
</evidence>
<name>G9WEQ7_9LACO</name>
<dbReference type="Gene3D" id="3.30.230.10">
    <property type="match status" value="1"/>
</dbReference>
<evidence type="ECO:0000256" key="3">
    <source>
        <dbReference type="ARBA" id="ARBA00012078"/>
    </source>
</evidence>
<dbReference type="PIRSF" id="PIRSF000676">
    <property type="entry name" value="Homoser_kin"/>
    <property type="match status" value="1"/>
</dbReference>
<dbReference type="GO" id="GO:0005524">
    <property type="term" value="F:ATP binding"/>
    <property type="evidence" value="ECO:0007669"/>
    <property type="project" value="UniProtKB-UniRule"/>
</dbReference>
<evidence type="ECO:0000256" key="11">
    <source>
        <dbReference type="ARBA" id="ARBA00049375"/>
    </source>
</evidence>
<evidence type="ECO:0000256" key="1">
    <source>
        <dbReference type="ARBA" id="ARBA00005015"/>
    </source>
</evidence>
<evidence type="ECO:0000256" key="5">
    <source>
        <dbReference type="ARBA" id="ARBA00022605"/>
    </source>
</evidence>
<dbReference type="HOGENOM" id="CLU_041243_0_0_9"/>
<dbReference type="PROSITE" id="PS00627">
    <property type="entry name" value="GHMP_KINASES_ATP"/>
    <property type="match status" value="1"/>
</dbReference>
<evidence type="ECO:0000256" key="9">
    <source>
        <dbReference type="ARBA" id="ARBA00022777"/>
    </source>
</evidence>